<feature type="transmembrane region" description="Helical" evidence="1">
    <location>
        <begin position="150"/>
        <end position="169"/>
    </location>
</feature>
<dbReference type="EMBL" id="KV442013">
    <property type="protein sequence ID" value="OAQ35798.1"/>
    <property type="molecule type" value="Genomic_DNA"/>
</dbReference>
<reference evidence="2 3" key="1">
    <citation type="submission" date="2016-05" db="EMBL/GenBank/DDBJ databases">
        <title>Genome sequencing reveals origins of a unique bacterial endosymbiosis in the earliest lineages of terrestrial Fungi.</title>
        <authorList>
            <consortium name="DOE Joint Genome Institute"/>
            <person name="Uehling J."/>
            <person name="Gryganskyi A."/>
            <person name="Hameed K."/>
            <person name="Tschaplinski T."/>
            <person name="Misztal P."/>
            <person name="Wu S."/>
            <person name="Desiro A."/>
            <person name="Vande Pol N."/>
            <person name="Du Z.-Y."/>
            <person name="Zienkiewicz A."/>
            <person name="Zienkiewicz K."/>
            <person name="Morin E."/>
            <person name="Tisserant E."/>
            <person name="Splivallo R."/>
            <person name="Hainaut M."/>
            <person name="Henrissat B."/>
            <person name="Ohm R."/>
            <person name="Kuo A."/>
            <person name="Yan J."/>
            <person name="Lipzen A."/>
            <person name="Nolan M."/>
            <person name="Labutti K."/>
            <person name="Barry K."/>
            <person name="Goldstein A."/>
            <person name="Labbe J."/>
            <person name="Schadt C."/>
            <person name="Tuskan G."/>
            <person name="Grigoriev I."/>
            <person name="Martin F."/>
            <person name="Vilgalys R."/>
            <person name="Bonito G."/>
        </authorList>
    </citation>
    <scope>NUCLEOTIDE SEQUENCE [LARGE SCALE GENOMIC DNA]</scope>
    <source>
        <strain evidence="2 3">AG-77</strain>
    </source>
</reference>
<dbReference type="Proteomes" id="UP000078512">
    <property type="component" value="Unassembled WGS sequence"/>
</dbReference>
<feature type="transmembrane region" description="Helical" evidence="1">
    <location>
        <begin position="85"/>
        <end position="103"/>
    </location>
</feature>
<evidence type="ECO:0000256" key="1">
    <source>
        <dbReference type="SAM" id="Phobius"/>
    </source>
</evidence>
<evidence type="ECO:0000313" key="3">
    <source>
        <dbReference type="Proteomes" id="UP000078512"/>
    </source>
</evidence>
<evidence type="ECO:0000313" key="2">
    <source>
        <dbReference type="EMBL" id="OAQ35798.1"/>
    </source>
</evidence>
<accession>A0A197KF60</accession>
<organism evidence="2 3">
    <name type="scientific">Linnemannia elongata AG-77</name>
    <dbReference type="NCBI Taxonomy" id="1314771"/>
    <lineage>
        <taxon>Eukaryota</taxon>
        <taxon>Fungi</taxon>
        <taxon>Fungi incertae sedis</taxon>
        <taxon>Mucoromycota</taxon>
        <taxon>Mortierellomycotina</taxon>
        <taxon>Mortierellomycetes</taxon>
        <taxon>Mortierellales</taxon>
        <taxon>Mortierellaceae</taxon>
        <taxon>Linnemannia</taxon>
    </lineage>
</organism>
<sequence length="171" mass="18327">MVSAKTLTSSLTADTSSDTSSIPLINISMESNCVSYGEPQDIQVDALQHDIIIDSMAGDHSLGAPNENSGIDDEMGTRTMKRRDILIPYFLWLASIVNFICTMEDGESFDLGKAPGFVRLGMGVSTYKHFVHIVAAELQSALPYPSLDPYFAQGGSLIVPSGASVSLLFSS</sequence>
<dbReference type="AlphaFoldDB" id="A0A197KF60"/>
<proteinExistence type="predicted"/>
<keyword evidence="3" id="KW-1185">Reference proteome</keyword>
<keyword evidence="1" id="KW-0472">Membrane</keyword>
<keyword evidence="1" id="KW-1133">Transmembrane helix</keyword>
<keyword evidence="1" id="KW-0812">Transmembrane</keyword>
<name>A0A197KF60_9FUNG</name>
<protein>
    <submittedName>
        <fullName evidence="2">Uncharacterized protein</fullName>
    </submittedName>
</protein>
<gene>
    <name evidence="2" type="ORF">K457DRAFT_120589</name>
</gene>